<evidence type="ECO:0008006" key="2">
    <source>
        <dbReference type="Google" id="ProtNLM"/>
    </source>
</evidence>
<dbReference type="AlphaFoldDB" id="X1JGK7"/>
<evidence type="ECO:0000313" key="1">
    <source>
        <dbReference type="EMBL" id="GAH80650.1"/>
    </source>
</evidence>
<proteinExistence type="predicted"/>
<gene>
    <name evidence="1" type="ORF">S03H2_59228</name>
</gene>
<sequence length="85" mass="9841">MDFFGKVLYDYWKNDKSSTLFFIENKKKKFPIEVSRYFRSYEEFSDLEKKAINLACGDILDVGCATGYHVAALKRRGNVDAIDIS</sequence>
<dbReference type="InterPro" id="IPR029063">
    <property type="entry name" value="SAM-dependent_MTases_sf"/>
</dbReference>
<protein>
    <recommendedName>
        <fullName evidence="2">Methyltransferase domain-containing protein</fullName>
    </recommendedName>
</protein>
<comment type="caution">
    <text evidence="1">The sequence shown here is derived from an EMBL/GenBank/DDBJ whole genome shotgun (WGS) entry which is preliminary data.</text>
</comment>
<dbReference type="Gene3D" id="3.40.50.150">
    <property type="entry name" value="Vaccinia Virus protein VP39"/>
    <property type="match status" value="1"/>
</dbReference>
<feature type="non-terminal residue" evidence="1">
    <location>
        <position position="85"/>
    </location>
</feature>
<accession>X1JGK7</accession>
<reference evidence="1" key="1">
    <citation type="journal article" date="2014" name="Front. Microbiol.">
        <title>High frequency of phylogenetically diverse reductive dehalogenase-homologous genes in deep subseafloor sedimentary metagenomes.</title>
        <authorList>
            <person name="Kawai M."/>
            <person name="Futagami T."/>
            <person name="Toyoda A."/>
            <person name="Takaki Y."/>
            <person name="Nishi S."/>
            <person name="Hori S."/>
            <person name="Arai W."/>
            <person name="Tsubouchi T."/>
            <person name="Morono Y."/>
            <person name="Uchiyama I."/>
            <person name="Ito T."/>
            <person name="Fujiyama A."/>
            <person name="Inagaki F."/>
            <person name="Takami H."/>
        </authorList>
    </citation>
    <scope>NUCLEOTIDE SEQUENCE</scope>
    <source>
        <strain evidence="1">Expedition CK06-06</strain>
    </source>
</reference>
<organism evidence="1">
    <name type="scientific">marine sediment metagenome</name>
    <dbReference type="NCBI Taxonomy" id="412755"/>
    <lineage>
        <taxon>unclassified sequences</taxon>
        <taxon>metagenomes</taxon>
        <taxon>ecological metagenomes</taxon>
    </lineage>
</organism>
<dbReference type="EMBL" id="BARU01038078">
    <property type="protein sequence ID" value="GAH80650.1"/>
    <property type="molecule type" value="Genomic_DNA"/>
</dbReference>
<dbReference type="SUPFAM" id="SSF53335">
    <property type="entry name" value="S-adenosyl-L-methionine-dependent methyltransferases"/>
    <property type="match status" value="1"/>
</dbReference>
<name>X1JGK7_9ZZZZ</name>